<evidence type="ECO:0000313" key="4">
    <source>
        <dbReference type="EMBL" id="GEN03110.1"/>
    </source>
</evidence>
<dbReference type="Proteomes" id="UP000321104">
    <property type="component" value="Unassembled WGS sequence"/>
</dbReference>
<evidence type="ECO:0000313" key="5">
    <source>
        <dbReference type="Proteomes" id="UP000032673"/>
    </source>
</evidence>
<sequence>MPQRTPSPTDNIEEKNQHLRKTLADAYAALSAAKETIDQLKGENNLLLDRIQQSNQIFSDLNQTVEQYRHGFDDSLRPFLPHPSRLRRVWRALRYPPLTPAFPPLPVASALPTPAKLAYSPNPLPTRYSGPKRFLFVAGELGTTGQIYRCQRMSKAFAACGIETRVLECPVVGPDDVDWADVLVIWRARISDHVATMLRLFREQNKPIIFDIDDLVFKPDLAKIEIIDGIRHSATVTEETTRQIFTDIHKTAEQCDMAFTTTVELVDQLLRIGLKPALVLPNTFDTETLKRGRLAARRKTLTGPDSTIRIGYAAGSRTHQRDFKMVSHVLADLLKQDDRVRLVLFTLNNTLPLLLVEEFPELAGLEDKIEWRTFVPLEDLPTEMARFDISIVPLEAGNIFCEAKSEIKFFEAALGNVCSIASPTGPFKRIIRHGENGMLAATEQDWRDHLTLLIGSPELRKKLAQNAFHEALWFFGPQRLSLLTRDVALSMGTGLDAAQASARLLKASTATMPVAPLVPDSIILFLHDALGQADVSVVITSYNYGHFILEALESVAAQTIETLDLIIVDDGSEDDSLLVITEWCDRHTRRFNRIVLLQSATNQGLGGARNIGMAATETPYAMQLDADNRLCPQACERLFTAIHAQQAAFSYPIIEQFGANGHNDALGANTFSPLALMPGNYIDAMAMVAKWAWAAVGGYYVQRDAMGWEDFDLWCAFSEHGFIGIHVPEVLAEYRRHDSSMTNGVTETTDHKPRVVALLEKRHSWLRLTTPDAAPR</sequence>
<accession>A0A6N3T569</accession>
<dbReference type="Pfam" id="PF13692">
    <property type="entry name" value="Glyco_trans_1_4"/>
    <property type="match status" value="1"/>
</dbReference>
<dbReference type="EMBL" id="BAMW01000057">
    <property type="protein sequence ID" value="GAN64234.1"/>
    <property type="molecule type" value="Genomic_DNA"/>
</dbReference>
<dbReference type="RefSeq" id="WP_052948227.1">
    <property type="nucleotide sequence ID" value="NZ_BAMW01000057.1"/>
</dbReference>
<comment type="caution">
    <text evidence="4">The sequence shown here is derived from an EMBL/GenBank/DDBJ whole genome shotgun (WGS) entry which is preliminary data.</text>
</comment>
<keyword evidence="1" id="KW-0175">Coiled coil</keyword>
<evidence type="ECO:0000313" key="6">
    <source>
        <dbReference type="Proteomes" id="UP000321104"/>
    </source>
</evidence>
<dbReference type="InterPro" id="IPR001173">
    <property type="entry name" value="Glyco_trans_2-like"/>
</dbReference>
<keyword evidence="5" id="KW-1185">Reference proteome</keyword>
<dbReference type="PANTHER" id="PTHR43685:SF2">
    <property type="entry name" value="GLYCOSYLTRANSFERASE 2-LIKE DOMAIN-CONTAINING PROTEIN"/>
    <property type="match status" value="1"/>
</dbReference>
<dbReference type="Gene3D" id="3.90.550.10">
    <property type="entry name" value="Spore Coat Polysaccharide Biosynthesis Protein SpsA, Chain A"/>
    <property type="match status" value="1"/>
</dbReference>
<dbReference type="CDD" id="cd00761">
    <property type="entry name" value="Glyco_tranf_GTA_type"/>
    <property type="match status" value="1"/>
</dbReference>
<protein>
    <submittedName>
        <fullName evidence="3">Glycosyl transferase</fullName>
    </submittedName>
</protein>
<dbReference type="SUPFAM" id="SSF53756">
    <property type="entry name" value="UDP-Glycosyltransferase/glycogen phosphorylase"/>
    <property type="match status" value="1"/>
</dbReference>
<name>A0A6N3T569_9PROT</name>
<evidence type="ECO:0000256" key="1">
    <source>
        <dbReference type="SAM" id="Coils"/>
    </source>
</evidence>
<keyword evidence="3" id="KW-0808">Transferase</keyword>
<dbReference type="AlphaFoldDB" id="A0A6N3T569"/>
<dbReference type="InterPro" id="IPR029044">
    <property type="entry name" value="Nucleotide-diphossugar_trans"/>
</dbReference>
<reference evidence="4 6" key="2">
    <citation type="submission" date="2019-07" db="EMBL/GenBank/DDBJ databases">
        <title>Whole genome shotgun sequence of Acetobacter indonesiensis NBRC 16471.</title>
        <authorList>
            <person name="Hosoyama A."/>
            <person name="Uohara A."/>
            <person name="Ohji S."/>
            <person name="Ichikawa N."/>
        </authorList>
    </citation>
    <scope>NUCLEOTIDE SEQUENCE [LARGE SCALE GENOMIC DNA]</scope>
    <source>
        <strain evidence="4 6">NBRC 16471</strain>
    </source>
</reference>
<reference evidence="3 5" key="1">
    <citation type="submission" date="2012-11" db="EMBL/GenBank/DDBJ databases">
        <title>Whole genome sequence of Acetobacter indonesiensis 5H-1.</title>
        <authorList>
            <person name="Azuma Y."/>
            <person name="Higashiura N."/>
            <person name="Hirakawa H."/>
            <person name="Matsushita K."/>
        </authorList>
    </citation>
    <scope>NUCLEOTIDE SEQUENCE [LARGE SCALE GENOMIC DNA]</scope>
    <source>
        <strain evidence="3 5">5H-1</strain>
    </source>
</reference>
<dbReference type="InterPro" id="IPR050834">
    <property type="entry name" value="Glycosyltransf_2"/>
</dbReference>
<evidence type="ECO:0000259" key="2">
    <source>
        <dbReference type="Pfam" id="PF00535"/>
    </source>
</evidence>
<organism evidence="4 6">
    <name type="scientific">Acetobacter indonesiensis</name>
    <dbReference type="NCBI Taxonomy" id="104101"/>
    <lineage>
        <taxon>Bacteria</taxon>
        <taxon>Pseudomonadati</taxon>
        <taxon>Pseudomonadota</taxon>
        <taxon>Alphaproteobacteria</taxon>
        <taxon>Acetobacterales</taxon>
        <taxon>Acetobacteraceae</taxon>
        <taxon>Acetobacter</taxon>
    </lineage>
</organism>
<dbReference type="PANTHER" id="PTHR43685">
    <property type="entry name" value="GLYCOSYLTRANSFERASE"/>
    <property type="match status" value="1"/>
</dbReference>
<feature type="coiled-coil region" evidence="1">
    <location>
        <begin position="23"/>
        <end position="57"/>
    </location>
</feature>
<dbReference type="SUPFAM" id="SSF53448">
    <property type="entry name" value="Nucleotide-diphospho-sugar transferases"/>
    <property type="match status" value="1"/>
</dbReference>
<evidence type="ECO:0000313" key="3">
    <source>
        <dbReference type="EMBL" id="GAN64234.1"/>
    </source>
</evidence>
<dbReference type="GO" id="GO:0016740">
    <property type="term" value="F:transferase activity"/>
    <property type="evidence" value="ECO:0007669"/>
    <property type="project" value="UniProtKB-KW"/>
</dbReference>
<dbReference type="EMBL" id="BJXQ01000005">
    <property type="protein sequence ID" value="GEN03110.1"/>
    <property type="molecule type" value="Genomic_DNA"/>
</dbReference>
<proteinExistence type="predicted"/>
<gene>
    <name evidence="3" type="ORF">Abin_060_071</name>
    <name evidence="4" type="ORF">AIN02nite_11350</name>
</gene>
<dbReference type="Gene3D" id="3.40.50.2000">
    <property type="entry name" value="Glycogen Phosphorylase B"/>
    <property type="match status" value="1"/>
</dbReference>
<dbReference type="Proteomes" id="UP000032673">
    <property type="component" value="Unassembled WGS sequence"/>
</dbReference>
<dbReference type="Pfam" id="PF00535">
    <property type="entry name" value="Glycos_transf_2"/>
    <property type="match status" value="1"/>
</dbReference>
<feature type="domain" description="Glycosyltransferase 2-like" evidence="2">
    <location>
        <begin position="536"/>
        <end position="666"/>
    </location>
</feature>